<dbReference type="EMBL" id="UOFW01000205">
    <property type="protein sequence ID" value="VAX07403.1"/>
    <property type="molecule type" value="Genomic_DNA"/>
</dbReference>
<keyword evidence="4" id="KW-0788">Thiol protease</keyword>
<evidence type="ECO:0000256" key="3">
    <source>
        <dbReference type="ARBA" id="ARBA00022801"/>
    </source>
</evidence>
<dbReference type="InterPro" id="IPR038765">
    <property type="entry name" value="Papain-like_cys_pep_sf"/>
</dbReference>
<evidence type="ECO:0000256" key="1">
    <source>
        <dbReference type="ARBA" id="ARBA00007074"/>
    </source>
</evidence>
<evidence type="ECO:0000256" key="4">
    <source>
        <dbReference type="ARBA" id="ARBA00022807"/>
    </source>
</evidence>
<feature type="domain" description="NlpC/P60" evidence="5">
    <location>
        <begin position="20"/>
        <end position="132"/>
    </location>
</feature>
<dbReference type="Pfam" id="PF00877">
    <property type="entry name" value="NLPC_P60"/>
    <property type="match status" value="1"/>
</dbReference>
<organism evidence="6">
    <name type="scientific">hydrothermal vent metagenome</name>
    <dbReference type="NCBI Taxonomy" id="652676"/>
    <lineage>
        <taxon>unclassified sequences</taxon>
        <taxon>metagenomes</taxon>
        <taxon>ecological metagenomes</taxon>
    </lineage>
</organism>
<dbReference type="InterPro" id="IPR000064">
    <property type="entry name" value="NLP_P60_dom"/>
</dbReference>
<dbReference type="GO" id="GO:0006508">
    <property type="term" value="P:proteolysis"/>
    <property type="evidence" value="ECO:0007669"/>
    <property type="project" value="UniProtKB-KW"/>
</dbReference>
<keyword evidence="2" id="KW-0645">Protease</keyword>
<keyword evidence="3" id="KW-0378">Hydrolase</keyword>
<dbReference type="GO" id="GO:0008234">
    <property type="term" value="F:cysteine-type peptidase activity"/>
    <property type="evidence" value="ECO:0007669"/>
    <property type="project" value="UniProtKB-KW"/>
</dbReference>
<protein>
    <recommendedName>
        <fullName evidence="5">NlpC/P60 domain-containing protein</fullName>
    </recommendedName>
</protein>
<name>A0A3B1B678_9ZZZZ</name>
<proteinExistence type="inferred from homology"/>
<evidence type="ECO:0000259" key="5">
    <source>
        <dbReference type="Pfam" id="PF00877"/>
    </source>
</evidence>
<dbReference type="SUPFAM" id="SSF54001">
    <property type="entry name" value="Cysteine proteinases"/>
    <property type="match status" value="1"/>
</dbReference>
<reference evidence="6" key="1">
    <citation type="submission" date="2018-06" db="EMBL/GenBank/DDBJ databases">
        <authorList>
            <person name="Zhirakovskaya E."/>
        </authorList>
    </citation>
    <scope>NUCLEOTIDE SEQUENCE</scope>
</reference>
<gene>
    <name evidence="6" type="ORF">MNBD_ALPHA03-1502</name>
</gene>
<dbReference type="Gene3D" id="3.90.1720.10">
    <property type="entry name" value="endopeptidase domain like (from Nostoc punctiforme)"/>
    <property type="match status" value="1"/>
</dbReference>
<accession>A0A3B1B678</accession>
<evidence type="ECO:0000313" key="6">
    <source>
        <dbReference type="EMBL" id="VAX07403.1"/>
    </source>
</evidence>
<comment type="similarity">
    <text evidence="1">Belongs to the peptidase C40 family.</text>
</comment>
<evidence type="ECO:0000256" key="2">
    <source>
        <dbReference type="ARBA" id="ARBA00022670"/>
    </source>
</evidence>
<sequence>MTICDLHQKKIISIARSCVGTSFRHQGRDLANGLDCIGLIVYVAKAIGLTGLDHKDYKRIPEKSAISRHAITANFGRCSKNELKPGNVLILKFGKYLEHAAIISDRGIIHACEKYGKVVEHGLDDVWRSRIISVHAFPPKLISHSLSLKNIGMI</sequence>
<dbReference type="AlphaFoldDB" id="A0A3B1B678"/>